<dbReference type="GO" id="GO:0003858">
    <property type="term" value="F:3-hydroxybutyrate dehydrogenase activity"/>
    <property type="evidence" value="ECO:0007669"/>
    <property type="project" value="InterPro"/>
</dbReference>
<gene>
    <name evidence="2" type="ORF">SAMN05444336_1011063</name>
</gene>
<dbReference type="EMBL" id="FNMZ01000001">
    <property type="protein sequence ID" value="SDW45622.1"/>
    <property type="molecule type" value="Genomic_DNA"/>
</dbReference>
<dbReference type="GO" id="GO:0032787">
    <property type="term" value="P:monocarboxylic acid metabolic process"/>
    <property type="evidence" value="ECO:0007669"/>
    <property type="project" value="UniProtKB-ARBA"/>
</dbReference>
<dbReference type="AlphaFoldDB" id="A0A1H2TP99"/>
<evidence type="ECO:0000256" key="1">
    <source>
        <dbReference type="ARBA" id="ARBA00006484"/>
    </source>
</evidence>
<dbReference type="InterPro" id="IPR036291">
    <property type="entry name" value="NAD(P)-bd_dom_sf"/>
</dbReference>
<evidence type="ECO:0000313" key="3">
    <source>
        <dbReference type="Proteomes" id="UP000199118"/>
    </source>
</evidence>
<dbReference type="Proteomes" id="UP000199118">
    <property type="component" value="Unassembled WGS sequence"/>
</dbReference>
<dbReference type="Gene3D" id="3.40.50.720">
    <property type="entry name" value="NAD(P)-binding Rossmann-like Domain"/>
    <property type="match status" value="1"/>
</dbReference>
<dbReference type="STRING" id="356660.SAMN05444336_1011063"/>
<reference evidence="2 3" key="1">
    <citation type="submission" date="2016-10" db="EMBL/GenBank/DDBJ databases">
        <authorList>
            <person name="de Groot N.N."/>
        </authorList>
    </citation>
    <scope>NUCLEOTIDE SEQUENCE [LARGE SCALE GENOMIC DNA]</scope>
    <source>
        <strain evidence="2 3">DSM 17890</strain>
    </source>
</reference>
<dbReference type="PANTHER" id="PTHR42879">
    <property type="entry name" value="3-OXOACYL-(ACYL-CARRIER-PROTEIN) REDUCTASE"/>
    <property type="match status" value="1"/>
</dbReference>
<dbReference type="PRINTS" id="PR00080">
    <property type="entry name" value="SDRFAMILY"/>
</dbReference>
<dbReference type="Pfam" id="PF13561">
    <property type="entry name" value="adh_short_C2"/>
    <property type="match status" value="1"/>
</dbReference>
<evidence type="ECO:0000313" key="2">
    <source>
        <dbReference type="EMBL" id="SDW45622.1"/>
    </source>
</evidence>
<organism evidence="2 3">
    <name type="scientific">Albimonas donghaensis</name>
    <dbReference type="NCBI Taxonomy" id="356660"/>
    <lineage>
        <taxon>Bacteria</taxon>
        <taxon>Pseudomonadati</taxon>
        <taxon>Pseudomonadota</taxon>
        <taxon>Alphaproteobacteria</taxon>
        <taxon>Rhodobacterales</taxon>
        <taxon>Paracoccaceae</taxon>
        <taxon>Albimonas</taxon>
    </lineage>
</organism>
<name>A0A1H2TP99_9RHOB</name>
<dbReference type="NCBIfam" id="NF009093">
    <property type="entry name" value="PRK12429.1"/>
    <property type="match status" value="1"/>
</dbReference>
<dbReference type="PANTHER" id="PTHR42879:SF2">
    <property type="entry name" value="3-OXOACYL-[ACYL-CARRIER-PROTEIN] REDUCTASE FABG"/>
    <property type="match status" value="1"/>
</dbReference>
<dbReference type="SUPFAM" id="SSF51735">
    <property type="entry name" value="NAD(P)-binding Rossmann-fold domains"/>
    <property type="match status" value="1"/>
</dbReference>
<dbReference type="PRINTS" id="PR00081">
    <property type="entry name" value="GDHRDH"/>
</dbReference>
<dbReference type="InterPro" id="IPR011294">
    <property type="entry name" value="3-OHbutyrate_DH"/>
</dbReference>
<accession>A0A1H2TP99</accession>
<dbReference type="NCBIfam" id="TIGR01963">
    <property type="entry name" value="PHB_DH"/>
    <property type="match status" value="1"/>
</dbReference>
<dbReference type="FunFam" id="3.40.50.720:FF:000084">
    <property type="entry name" value="Short-chain dehydrogenase reductase"/>
    <property type="match status" value="1"/>
</dbReference>
<dbReference type="InterPro" id="IPR050259">
    <property type="entry name" value="SDR"/>
</dbReference>
<dbReference type="PROSITE" id="PS00061">
    <property type="entry name" value="ADH_SHORT"/>
    <property type="match status" value="1"/>
</dbReference>
<protein>
    <submittedName>
        <fullName evidence="2">3-hydroxybutyrate dehydrogenase</fullName>
    </submittedName>
</protein>
<sequence length="268" mass="28244">MHGAKSDMSIKGKTAVVTGSNSGIGLGIAEVLAARGAKVAINSFSDTEEDHALAARIAKAHGTEVIYIQADMSKGDQCRALVETAADKLGSVDILVNNAGIQFVSAIDEFPAEKWDAIIAINMSSTFHTTAAALPIMRRNGWGRVVNIASAHGLTASPFKGAYVAAKHGVVGFTKVTALETAREPITCNAICPGYVLTPLVEAQIPDTMKKYDMDRDTVIREVMLERQPSKEFATTEQLGGCVAFLCSDDAAQITGTTLSVDGGWTAL</sequence>
<proteinExistence type="inferred from homology"/>
<dbReference type="InterPro" id="IPR002347">
    <property type="entry name" value="SDR_fam"/>
</dbReference>
<keyword evidence="3" id="KW-1185">Reference proteome</keyword>
<dbReference type="InterPro" id="IPR020904">
    <property type="entry name" value="Sc_DH/Rdtase_CS"/>
</dbReference>
<comment type="similarity">
    <text evidence="1">Belongs to the short-chain dehydrogenases/reductases (SDR) family.</text>
</comment>